<reference evidence="7" key="1">
    <citation type="journal article" date="2020" name="mSystems">
        <title>Genome- and Community-Level Interaction Insights into Carbon Utilization and Element Cycling Functions of Hydrothermarchaeota in Hydrothermal Sediment.</title>
        <authorList>
            <person name="Zhou Z."/>
            <person name="Liu Y."/>
            <person name="Xu W."/>
            <person name="Pan J."/>
            <person name="Luo Z.H."/>
            <person name="Li M."/>
        </authorList>
    </citation>
    <scope>NUCLEOTIDE SEQUENCE [LARGE SCALE GENOMIC DNA]</scope>
    <source>
        <strain evidence="7">HyVt-570</strain>
    </source>
</reference>
<feature type="transmembrane region" description="Helical" evidence="5">
    <location>
        <begin position="94"/>
        <end position="112"/>
    </location>
</feature>
<dbReference type="AlphaFoldDB" id="A0A7C4ZCD7"/>
<keyword evidence="4 5" id="KW-0472">Membrane</keyword>
<sequence>MRLWLAHTKVELLALLRQPGFMIPTMVFPSMFFLMFAAPNLPTAVAANFSTASFMAFAVFTVTFFQFGVGIANERENPWSSYVRTLPAHPIYRNAAKVATAAVLALLAALVLVLASQQSTPMNLPLERWPRIFVALAAGGMMMGMLGTALAYLVSPKAALPLANLIYLPLAFMGGMWMPPELLPKVVQKVSPLLPSRQWMELVWPAVLGQAWEASHWLAVAAFTLVFALLAAWAQRRDPHVR</sequence>
<organism evidence="7">
    <name type="scientific">Oceanithermus profundus</name>
    <dbReference type="NCBI Taxonomy" id="187137"/>
    <lineage>
        <taxon>Bacteria</taxon>
        <taxon>Thermotogati</taxon>
        <taxon>Deinococcota</taxon>
        <taxon>Deinococci</taxon>
        <taxon>Thermales</taxon>
        <taxon>Thermaceae</taxon>
        <taxon>Oceanithermus</taxon>
    </lineage>
</organism>
<comment type="caution">
    <text evidence="7">The sequence shown here is derived from an EMBL/GenBank/DDBJ whole genome shotgun (WGS) entry which is preliminary data.</text>
</comment>
<keyword evidence="2 5" id="KW-0812">Transmembrane</keyword>
<dbReference type="GO" id="GO:0140359">
    <property type="term" value="F:ABC-type transporter activity"/>
    <property type="evidence" value="ECO:0007669"/>
    <property type="project" value="InterPro"/>
</dbReference>
<dbReference type="EMBL" id="DRPZ01000066">
    <property type="protein sequence ID" value="HGY08872.1"/>
    <property type="molecule type" value="Genomic_DNA"/>
</dbReference>
<feature type="transmembrane region" description="Helical" evidence="5">
    <location>
        <begin position="53"/>
        <end position="73"/>
    </location>
</feature>
<dbReference type="GO" id="GO:0016020">
    <property type="term" value="C:membrane"/>
    <property type="evidence" value="ECO:0007669"/>
    <property type="project" value="UniProtKB-SubCell"/>
</dbReference>
<feature type="domain" description="ABC-2 type transporter transmembrane" evidence="6">
    <location>
        <begin position="50"/>
        <end position="233"/>
    </location>
</feature>
<dbReference type="PANTHER" id="PTHR43077">
    <property type="entry name" value="TRANSPORT PERMEASE YVFS-RELATED"/>
    <property type="match status" value="1"/>
</dbReference>
<keyword evidence="3 5" id="KW-1133">Transmembrane helix</keyword>
<feature type="transmembrane region" description="Helical" evidence="5">
    <location>
        <begin position="160"/>
        <end position="178"/>
    </location>
</feature>
<evidence type="ECO:0000259" key="6">
    <source>
        <dbReference type="Pfam" id="PF12698"/>
    </source>
</evidence>
<evidence type="ECO:0000256" key="3">
    <source>
        <dbReference type="ARBA" id="ARBA00022989"/>
    </source>
</evidence>
<evidence type="ECO:0000256" key="1">
    <source>
        <dbReference type="ARBA" id="ARBA00004141"/>
    </source>
</evidence>
<gene>
    <name evidence="7" type="ORF">ENK37_02300</name>
</gene>
<feature type="transmembrane region" description="Helical" evidence="5">
    <location>
        <begin position="21"/>
        <end position="41"/>
    </location>
</feature>
<evidence type="ECO:0000256" key="5">
    <source>
        <dbReference type="SAM" id="Phobius"/>
    </source>
</evidence>
<name>A0A7C4ZCD7_9DEIN</name>
<dbReference type="InterPro" id="IPR051328">
    <property type="entry name" value="T7SS_ABC-Transporter"/>
</dbReference>
<accession>A0A7C4ZCD7</accession>
<dbReference type="Proteomes" id="UP000885759">
    <property type="component" value="Unassembled WGS sequence"/>
</dbReference>
<comment type="subcellular location">
    <subcellularLocation>
        <location evidence="1">Membrane</location>
        <topology evidence="1">Multi-pass membrane protein</topology>
    </subcellularLocation>
</comment>
<dbReference type="InterPro" id="IPR013525">
    <property type="entry name" value="ABC2_TM"/>
</dbReference>
<dbReference type="PANTHER" id="PTHR43077:SF11">
    <property type="entry name" value="TRANSPORT PERMEASE YVFS-RELATED"/>
    <property type="match status" value="1"/>
</dbReference>
<feature type="transmembrane region" description="Helical" evidence="5">
    <location>
        <begin position="132"/>
        <end position="153"/>
    </location>
</feature>
<feature type="transmembrane region" description="Helical" evidence="5">
    <location>
        <begin position="214"/>
        <end position="234"/>
    </location>
</feature>
<evidence type="ECO:0000313" key="7">
    <source>
        <dbReference type="EMBL" id="HGY08872.1"/>
    </source>
</evidence>
<dbReference type="Pfam" id="PF12698">
    <property type="entry name" value="ABC2_membrane_3"/>
    <property type="match status" value="1"/>
</dbReference>
<proteinExistence type="predicted"/>
<evidence type="ECO:0000256" key="2">
    <source>
        <dbReference type="ARBA" id="ARBA00022692"/>
    </source>
</evidence>
<protein>
    <submittedName>
        <fullName evidence="7">ABC transporter permease</fullName>
    </submittedName>
</protein>
<evidence type="ECO:0000256" key="4">
    <source>
        <dbReference type="ARBA" id="ARBA00023136"/>
    </source>
</evidence>